<evidence type="ECO:0000256" key="2">
    <source>
        <dbReference type="ARBA" id="ARBA00009256"/>
    </source>
</evidence>
<feature type="binding site" evidence="8">
    <location>
        <position position="61"/>
    </location>
    <ligand>
        <name>(R)-pantoate</name>
        <dbReference type="ChEBI" id="CHEBI:15980"/>
    </ligand>
</feature>
<name>A0A1F7RTP8_9BACT</name>
<dbReference type="NCBIfam" id="TIGR00125">
    <property type="entry name" value="cyt_tran_rel"/>
    <property type="match status" value="1"/>
</dbReference>
<dbReference type="Proteomes" id="UP000178435">
    <property type="component" value="Unassembled WGS sequence"/>
</dbReference>
<evidence type="ECO:0000256" key="8">
    <source>
        <dbReference type="HAMAP-Rule" id="MF_00158"/>
    </source>
</evidence>
<evidence type="ECO:0000256" key="4">
    <source>
        <dbReference type="ARBA" id="ARBA00022655"/>
    </source>
</evidence>
<proteinExistence type="inferred from homology"/>
<dbReference type="GO" id="GO:0004592">
    <property type="term" value="F:pantoate-beta-alanine ligase activity"/>
    <property type="evidence" value="ECO:0007669"/>
    <property type="project" value="UniProtKB-UniRule"/>
</dbReference>
<evidence type="ECO:0000256" key="3">
    <source>
        <dbReference type="ARBA" id="ARBA00022598"/>
    </source>
</evidence>
<comment type="subcellular location">
    <subcellularLocation>
        <location evidence="8">Cytoplasm</location>
    </subcellularLocation>
</comment>
<accession>A0A1F7RTP8</accession>
<comment type="subunit">
    <text evidence="8">Homodimer.</text>
</comment>
<feature type="active site" description="Proton donor" evidence="8">
    <location>
        <position position="37"/>
    </location>
</feature>
<dbReference type="Pfam" id="PF02569">
    <property type="entry name" value="Pantoate_ligase"/>
    <property type="match status" value="1"/>
</dbReference>
<evidence type="ECO:0000313" key="9">
    <source>
        <dbReference type="EMBL" id="OGL44922.1"/>
    </source>
</evidence>
<evidence type="ECO:0000256" key="7">
    <source>
        <dbReference type="ARBA" id="ARBA00048258"/>
    </source>
</evidence>
<dbReference type="SUPFAM" id="SSF52374">
    <property type="entry name" value="Nucleotidylyl transferase"/>
    <property type="match status" value="1"/>
</dbReference>
<feature type="binding site" evidence="8">
    <location>
        <position position="176"/>
    </location>
    <ligand>
        <name>ATP</name>
        <dbReference type="ChEBI" id="CHEBI:30616"/>
    </ligand>
</feature>
<keyword evidence="3 8" id="KW-0436">Ligase</keyword>
<dbReference type="CDD" id="cd00560">
    <property type="entry name" value="PanC"/>
    <property type="match status" value="1"/>
</dbReference>
<dbReference type="InterPro" id="IPR042176">
    <property type="entry name" value="Pantoate_ligase_C"/>
</dbReference>
<dbReference type="FunFam" id="3.40.50.620:FF:000013">
    <property type="entry name" value="Pantothenate synthetase"/>
    <property type="match status" value="1"/>
</dbReference>
<dbReference type="PANTHER" id="PTHR21299">
    <property type="entry name" value="CYTIDYLATE KINASE/PANTOATE-BETA-ALANINE LIGASE"/>
    <property type="match status" value="1"/>
</dbReference>
<feature type="binding site" evidence="8">
    <location>
        <begin position="184"/>
        <end position="187"/>
    </location>
    <ligand>
        <name>ATP</name>
        <dbReference type="ChEBI" id="CHEBI:30616"/>
    </ligand>
</feature>
<organism evidence="9 10">
    <name type="scientific">Candidatus Schekmanbacteria bacterium RBG_16_38_11</name>
    <dbReference type="NCBI Taxonomy" id="1817880"/>
    <lineage>
        <taxon>Bacteria</taxon>
        <taxon>Candidatus Schekmaniibacteriota</taxon>
    </lineage>
</organism>
<comment type="similarity">
    <text evidence="2 8">Belongs to the pantothenate synthetase family.</text>
</comment>
<evidence type="ECO:0000256" key="5">
    <source>
        <dbReference type="ARBA" id="ARBA00022741"/>
    </source>
</evidence>
<comment type="caution">
    <text evidence="9">The sequence shown here is derived from an EMBL/GenBank/DDBJ whole genome shotgun (WGS) entry which is preliminary data.</text>
</comment>
<dbReference type="GO" id="GO:0005524">
    <property type="term" value="F:ATP binding"/>
    <property type="evidence" value="ECO:0007669"/>
    <property type="project" value="UniProtKB-KW"/>
</dbReference>
<dbReference type="InterPro" id="IPR014729">
    <property type="entry name" value="Rossmann-like_a/b/a_fold"/>
</dbReference>
<feature type="binding site" evidence="8">
    <location>
        <begin position="30"/>
        <end position="37"/>
    </location>
    <ligand>
        <name>ATP</name>
        <dbReference type="ChEBI" id="CHEBI:30616"/>
    </ligand>
</feature>
<keyword evidence="5 8" id="KW-0547">Nucleotide-binding</keyword>
<gene>
    <name evidence="8" type="primary">panC</name>
    <name evidence="9" type="ORF">A2149_03210</name>
</gene>
<reference evidence="9 10" key="1">
    <citation type="journal article" date="2016" name="Nat. Commun.">
        <title>Thousands of microbial genomes shed light on interconnected biogeochemical processes in an aquifer system.</title>
        <authorList>
            <person name="Anantharaman K."/>
            <person name="Brown C.T."/>
            <person name="Hug L.A."/>
            <person name="Sharon I."/>
            <person name="Castelle C.J."/>
            <person name="Probst A.J."/>
            <person name="Thomas B.C."/>
            <person name="Singh A."/>
            <person name="Wilkins M.J."/>
            <person name="Karaoz U."/>
            <person name="Brodie E.L."/>
            <person name="Williams K.H."/>
            <person name="Hubbard S.S."/>
            <person name="Banfield J.F."/>
        </authorList>
    </citation>
    <scope>NUCLEOTIDE SEQUENCE [LARGE SCALE GENOMIC DNA]</scope>
</reference>
<dbReference type="UniPathway" id="UPA00028">
    <property type="reaction ID" value="UER00005"/>
</dbReference>
<feature type="binding site" evidence="8">
    <location>
        <position position="153"/>
    </location>
    <ligand>
        <name>(R)-pantoate</name>
        <dbReference type="ChEBI" id="CHEBI:15980"/>
    </ligand>
</feature>
<dbReference type="Gene3D" id="3.40.50.620">
    <property type="entry name" value="HUPs"/>
    <property type="match status" value="1"/>
</dbReference>
<dbReference type="EMBL" id="MGDF01000119">
    <property type="protein sequence ID" value="OGL44922.1"/>
    <property type="molecule type" value="Genomic_DNA"/>
</dbReference>
<dbReference type="InterPro" id="IPR003721">
    <property type="entry name" value="Pantoate_ligase"/>
</dbReference>
<comment type="pathway">
    <text evidence="1 8">Cofactor biosynthesis; (R)-pantothenate biosynthesis; (R)-pantothenate from (R)-pantoate and beta-alanine: step 1/1.</text>
</comment>
<evidence type="ECO:0000256" key="1">
    <source>
        <dbReference type="ARBA" id="ARBA00004990"/>
    </source>
</evidence>
<feature type="binding site" evidence="8">
    <location>
        <position position="61"/>
    </location>
    <ligand>
        <name>beta-alanine</name>
        <dbReference type="ChEBI" id="CHEBI:57966"/>
    </ligand>
</feature>
<evidence type="ECO:0000256" key="6">
    <source>
        <dbReference type="ARBA" id="ARBA00022840"/>
    </source>
</evidence>
<keyword evidence="8" id="KW-0963">Cytoplasm</keyword>
<dbReference type="GO" id="GO:0005829">
    <property type="term" value="C:cytosol"/>
    <property type="evidence" value="ECO:0007669"/>
    <property type="project" value="TreeGrafter"/>
</dbReference>
<dbReference type="EC" id="6.3.2.1" evidence="8"/>
<dbReference type="InterPro" id="IPR004821">
    <property type="entry name" value="Cyt_trans-like"/>
</dbReference>
<protein>
    <recommendedName>
        <fullName evidence="8">Pantothenate synthetase</fullName>
        <shortName evidence="8">PS</shortName>
        <ecNumber evidence="8">6.3.2.1</ecNumber>
    </recommendedName>
    <alternativeName>
        <fullName evidence="8">Pantoate--beta-alanine ligase</fullName>
    </alternativeName>
    <alternativeName>
        <fullName evidence="8">Pantoate-activating enzyme</fullName>
    </alternativeName>
</protein>
<comment type="miscellaneous">
    <text evidence="8">The reaction proceeds by a bi uni uni bi ping pong mechanism.</text>
</comment>
<evidence type="ECO:0000313" key="10">
    <source>
        <dbReference type="Proteomes" id="UP000178435"/>
    </source>
</evidence>
<dbReference type="HAMAP" id="MF_00158">
    <property type="entry name" value="PanC"/>
    <property type="match status" value="1"/>
</dbReference>
<comment type="catalytic activity">
    <reaction evidence="7 8">
        <text>(R)-pantoate + beta-alanine + ATP = (R)-pantothenate + AMP + diphosphate + H(+)</text>
        <dbReference type="Rhea" id="RHEA:10912"/>
        <dbReference type="ChEBI" id="CHEBI:15378"/>
        <dbReference type="ChEBI" id="CHEBI:15980"/>
        <dbReference type="ChEBI" id="CHEBI:29032"/>
        <dbReference type="ChEBI" id="CHEBI:30616"/>
        <dbReference type="ChEBI" id="CHEBI:33019"/>
        <dbReference type="ChEBI" id="CHEBI:57966"/>
        <dbReference type="ChEBI" id="CHEBI:456215"/>
        <dbReference type="EC" id="6.3.2.1"/>
    </reaction>
</comment>
<dbReference type="NCBIfam" id="TIGR00018">
    <property type="entry name" value="panC"/>
    <property type="match status" value="1"/>
</dbReference>
<sequence>MKIVKLKKEMKKIAEGLRKSRCSIGFVPTMGFLHQGHMSLVEQAKKDCDKVVVSIFVNPIQFGKGEDFKSYPRDISSDFLKCKNGGADIIFLPSTEDIYPKGFQTYVDVSRLSKYLCGISRPGHFAGVATVVLKLFNIVKPHRAYFGEKDYQQILIIKQMVTDLDVDVKIINMPIVREADGLAMSSRNRYLTKVQRERARILNDALGMGERLIKEGERNPKKVVKELRGMILSQKIGEIDYISICAPDTLEELVEIRGKVLIALAVKIGRARLIDNRLIGI</sequence>
<comment type="function">
    <text evidence="8">Catalyzes the condensation of pantoate with beta-alanine in an ATP-dependent reaction via a pantoyl-adenylate intermediate.</text>
</comment>
<dbReference type="GO" id="GO:0015940">
    <property type="term" value="P:pantothenate biosynthetic process"/>
    <property type="evidence" value="ECO:0007669"/>
    <property type="project" value="UniProtKB-UniRule"/>
</dbReference>
<keyword evidence="4 8" id="KW-0566">Pantothenate biosynthesis</keyword>
<dbReference type="AlphaFoldDB" id="A0A1F7RTP8"/>
<dbReference type="Gene3D" id="3.30.1300.10">
    <property type="entry name" value="Pantoate-beta-alanine ligase, C-terminal domain"/>
    <property type="match status" value="1"/>
</dbReference>
<feature type="binding site" evidence="8">
    <location>
        <begin position="147"/>
        <end position="150"/>
    </location>
    <ligand>
        <name>ATP</name>
        <dbReference type="ChEBI" id="CHEBI:30616"/>
    </ligand>
</feature>
<keyword evidence="6 8" id="KW-0067">ATP-binding</keyword>
<dbReference type="PANTHER" id="PTHR21299:SF1">
    <property type="entry name" value="PANTOATE--BETA-ALANINE LIGASE"/>
    <property type="match status" value="1"/>
</dbReference>